<organism evidence="1 2">
    <name type="scientific">Dorcoceras hygrometricum</name>
    <dbReference type="NCBI Taxonomy" id="472368"/>
    <lineage>
        <taxon>Eukaryota</taxon>
        <taxon>Viridiplantae</taxon>
        <taxon>Streptophyta</taxon>
        <taxon>Embryophyta</taxon>
        <taxon>Tracheophyta</taxon>
        <taxon>Spermatophyta</taxon>
        <taxon>Magnoliopsida</taxon>
        <taxon>eudicotyledons</taxon>
        <taxon>Gunneridae</taxon>
        <taxon>Pentapetalae</taxon>
        <taxon>asterids</taxon>
        <taxon>lamiids</taxon>
        <taxon>Lamiales</taxon>
        <taxon>Gesneriaceae</taxon>
        <taxon>Didymocarpoideae</taxon>
        <taxon>Trichosporeae</taxon>
        <taxon>Loxocarpinae</taxon>
        <taxon>Dorcoceras</taxon>
    </lineage>
</organism>
<proteinExistence type="predicted"/>
<gene>
    <name evidence="1" type="ORF">F511_02835</name>
</gene>
<dbReference type="EMBL" id="KV005644">
    <property type="protein sequence ID" value="KZV34062.1"/>
    <property type="molecule type" value="Genomic_DNA"/>
</dbReference>
<reference evidence="1 2" key="1">
    <citation type="journal article" date="2015" name="Proc. Natl. Acad. Sci. U.S.A.">
        <title>The resurrection genome of Boea hygrometrica: A blueprint for survival of dehydration.</title>
        <authorList>
            <person name="Xiao L."/>
            <person name="Yang G."/>
            <person name="Zhang L."/>
            <person name="Yang X."/>
            <person name="Zhao S."/>
            <person name="Ji Z."/>
            <person name="Zhou Q."/>
            <person name="Hu M."/>
            <person name="Wang Y."/>
            <person name="Chen M."/>
            <person name="Xu Y."/>
            <person name="Jin H."/>
            <person name="Xiao X."/>
            <person name="Hu G."/>
            <person name="Bao F."/>
            <person name="Hu Y."/>
            <person name="Wan P."/>
            <person name="Li L."/>
            <person name="Deng X."/>
            <person name="Kuang T."/>
            <person name="Xiang C."/>
            <person name="Zhu J.K."/>
            <person name="Oliver M.J."/>
            <person name="He Y."/>
        </authorList>
    </citation>
    <scope>NUCLEOTIDE SEQUENCE [LARGE SCALE GENOMIC DNA]</scope>
    <source>
        <strain evidence="2">cv. XS01</strain>
    </source>
</reference>
<sequence length="101" mass="11168">MEDPKIVPEETRDAHTFTLRVPGAGLFNRNSAKVKVFKLLDKKNLHITVRRKLSRDDGTSQHVTSDYISPLEGIPQSAIDGMLVDYSVGVVKVVFPKGPPP</sequence>
<name>A0A2Z7BI74_9LAMI</name>
<dbReference type="AlphaFoldDB" id="A0A2Z7BI74"/>
<keyword evidence="2" id="KW-1185">Reference proteome</keyword>
<accession>A0A2Z7BI74</accession>
<evidence type="ECO:0000313" key="2">
    <source>
        <dbReference type="Proteomes" id="UP000250235"/>
    </source>
</evidence>
<protein>
    <submittedName>
        <fullName evidence="1">17.6 kDa class I heat shock protein-like</fullName>
    </submittedName>
</protein>
<evidence type="ECO:0000313" key="1">
    <source>
        <dbReference type="EMBL" id="KZV34062.1"/>
    </source>
</evidence>
<dbReference type="Proteomes" id="UP000250235">
    <property type="component" value="Unassembled WGS sequence"/>
</dbReference>
<keyword evidence="1" id="KW-0346">Stress response</keyword>